<reference evidence="1" key="2">
    <citation type="submission" date="2020-04" db="EMBL/GenBank/DDBJ databases">
        <authorList>
            <person name="Santos R.A.C."/>
            <person name="Steenwyk J.L."/>
            <person name="Rivero-Menendez O."/>
            <person name="Mead M.E."/>
            <person name="Silva L.P."/>
            <person name="Bastos R.W."/>
            <person name="Alastruey-Izquierdo A."/>
            <person name="Goldman G.H."/>
            <person name="Rokas A."/>
        </authorList>
    </citation>
    <scope>NUCLEOTIDE SEQUENCE</scope>
    <source>
        <strain evidence="1">CNM-CM6805</strain>
    </source>
</reference>
<name>A0A8H4GVN5_9EURO</name>
<proteinExistence type="predicted"/>
<organism evidence="1 2">
    <name type="scientific">Aspergillus fumigatiaffinis</name>
    <dbReference type="NCBI Taxonomy" id="340414"/>
    <lineage>
        <taxon>Eukaryota</taxon>
        <taxon>Fungi</taxon>
        <taxon>Dikarya</taxon>
        <taxon>Ascomycota</taxon>
        <taxon>Pezizomycotina</taxon>
        <taxon>Eurotiomycetes</taxon>
        <taxon>Eurotiomycetidae</taxon>
        <taxon>Eurotiales</taxon>
        <taxon>Aspergillaceae</taxon>
        <taxon>Aspergillus</taxon>
        <taxon>Aspergillus subgen. Fumigati</taxon>
    </lineage>
</organism>
<comment type="caution">
    <text evidence="1">The sequence shown here is derived from an EMBL/GenBank/DDBJ whole genome shotgun (WGS) entry which is preliminary data.</text>
</comment>
<dbReference type="AlphaFoldDB" id="A0A8H4GVN5"/>
<gene>
    <name evidence="1" type="ORF">CNMCM6805_001490</name>
</gene>
<evidence type="ECO:0000313" key="1">
    <source>
        <dbReference type="EMBL" id="KAF4229444.1"/>
    </source>
</evidence>
<accession>A0A8H4GVN5</accession>
<dbReference type="OrthoDB" id="3508621at2759"/>
<evidence type="ECO:0000313" key="2">
    <source>
        <dbReference type="Proteomes" id="UP000653565"/>
    </source>
</evidence>
<protein>
    <submittedName>
        <fullName evidence="1">Uncharacterized protein</fullName>
    </submittedName>
</protein>
<reference evidence="1" key="1">
    <citation type="journal article" date="2020" name="bioRxiv">
        <title>Genomic and phenotypic heterogeneity of clinical isolates of the human pathogens Aspergillus fumigatus, Aspergillus lentulus and Aspergillus fumigatiaffinis.</title>
        <authorList>
            <person name="dos Santos R.A.C."/>
            <person name="Steenwyk J.L."/>
            <person name="Rivero-Menendez O."/>
            <person name="Mead M.E."/>
            <person name="Silva L.P."/>
            <person name="Bastos R.W."/>
            <person name="Alastruey-Izquierdo A."/>
            <person name="Goldman G.H."/>
            <person name="Rokas A."/>
        </authorList>
    </citation>
    <scope>NUCLEOTIDE SEQUENCE</scope>
    <source>
        <strain evidence="1">CNM-CM6805</strain>
    </source>
</reference>
<keyword evidence="2" id="KW-1185">Reference proteome</keyword>
<sequence>MPSHKFQIPEVETDWKRAVEDADLTGKTIHTLESLSSGSKIIPSEFLTFRIICVSHAARMFDAKKWELTEHMVRAQSLLTNHFSDFSNYLQSVRLDMGVTQKGPGDQLPLGIFEIPRNHQRHVLEADRLTSQKIRLVDPDHVDAWRIVPTTDEEIVNFAIVDWLQAVCMKMPGVHGQWIASRYQFRARFGTNELEARTDGVLRIFDEPERVHALIECKAKARKDALPSVQFQEAAQIVTWLMQRHRPETAKVGGIFMVSEDRDEIFLTFGTLDRHYLRYLHDSDAPKRFLELHPYGPFRIDNAVRMEQLAGIVLAYVLRVGTGR</sequence>
<dbReference type="Proteomes" id="UP000653565">
    <property type="component" value="Unassembled WGS sequence"/>
</dbReference>
<dbReference type="EMBL" id="JAAAPX010000133">
    <property type="protein sequence ID" value="KAF4229444.1"/>
    <property type="molecule type" value="Genomic_DNA"/>
</dbReference>